<feature type="non-terminal residue" evidence="3">
    <location>
        <position position="301"/>
    </location>
</feature>
<keyword evidence="4" id="KW-1185">Reference proteome</keyword>
<dbReference type="InterPro" id="IPR011992">
    <property type="entry name" value="EF-hand-dom_pair"/>
</dbReference>
<sequence length="301" mass="33112">MILYRVLTSGSQAQSHGGGQANLHGICHSNHRQMNEDQVIQTVVRQMDANSDGSVTKPELLLFFADLMGVNLPAGSMDTSALNDTELLEIAAGLSITKHDFTQAWHNRFHDSMEFIGATFDALEAIHQNNDGALDADDIEAIVNDAVMNYDTNGDGILQEKEMVAYLERVVGQMDIDNDGGITKTELLLFFADLMGVQLSNVLDMDALLALDDETLLQMAAGLQITKHDFTHAWHHKFHDSMEFISATFDALEGLTPGSDGILDAVEIEAIIDHALVTFGKFYANQDSVMQKPEMVAYLEH</sequence>
<dbReference type="InterPro" id="IPR002048">
    <property type="entry name" value="EF_hand_dom"/>
</dbReference>
<dbReference type="EMBL" id="JACVVK020000008">
    <property type="protein sequence ID" value="KAK7505908.1"/>
    <property type="molecule type" value="Genomic_DNA"/>
</dbReference>
<feature type="domain" description="EF-hand" evidence="2">
    <location>
        <begin position="138"/>
        <end position="173"/>
    </location>
</feature>
<accession>A0ABD0M3R8</accession>
<dbReference type="Gene3D" id="1.10.238.10">
    <property type="entry name" value="EF-hand"/>
    <property type="match status" value="1"/>
</dbReference>
<dbReference type="Pfam" id="PF13202">
    <property type="entry name" value="EF-hand_5"/>
    <property type="match status" value="2"/>
</dbReference>
<dbReference type="AlphaFoldDB" id="A0ABD0M3R8"/>
<dbReference type="InterPro" id="IPR018247">
    <property type="entry name" value="EF_Hand_1_Ca_BS"/>
</dbReference>
<comment type="caution">
    <text evidence="3">The sequence shown here is derived from an EMBL/GenBank/DDBJ whole genome shotgun (WGS) entry which is preliminary data.</text>
</comment>
<organism evidence="3 4">
    <name type="scientific">Batillaria attramentaria</name>
    <dbReference type="NCBI Taxonomy" id="370345"/>
    <lineage>
        <taxon>Eukaryota</taxon>
        <taxon>Metazoa</taxon>
        <taxon>Spiralia</taxon>
        <taxon>Lophotrochozoa</taxon>
        <taxon>Mollusca</taxon>
        <taxon>Gastropoda</taxon>
        <taxon>Caenogastropoda</taxon>
        <taxon>Sorbeoconcha</taxon>
        <taxon>Cerithioidea</taxon>
        <taxon>Batillariidae</taxon>
        <taxon>Batillaria</taxon>
    </lineage>
</organism>
<dbReference type="SUPFAM" id="SSF47473">
    <property type="entry name" value="EF-hand"/>
    <property type="match status" value="1"/>
</dbReference>
<proteinExistence type="predicted"/>
<name>A0ABD0M3R8_9CAEN</name>
<evidence type="ECO:0000313" key="3">
    <source>
        <dbReference type="EMBL" id="KAK7505908.1"/>
    </source>
</evidence>
<reference evidence="3 4" key="1">
    <citation type="journal article" date="2023" name="Sci. Data">
        <title>Genome assembly of the Korean intertidal mud-creeper Batillaria attramentaria.</title>
        <authorList>
            <person name="Patra A.K."/>
            <person name="Ho P.T."/>
            <person name="Jun S."/>
            <person name="Lee S.J."/>
            <person name="Kim Y."/>
            <person name="Won Y.J."/>
        </authorList>
    </citation>
    <scope>NUCLEOTIDE SEQUENCE [LARGE SCALE GENOMIC DNA]</scope>
    <source>
        <strain evidence="3">Wonlab-2016</strain>
    </source>
</reference>
<keyword evidence="1" id="KW-0106">Calcium</keyword>
<dbReference type="PROSITE" id="PS50222">
    <property type="entry name" value="EF_HAND_2"/>
    <property type="match status" value="2"/>
</dbReference>
<dbReference type="Proteomes" id="UP001519460">
    <property type="component" value="Unassembled WGS sequence"/>
</dbReference>
<evidence type="ECO:0000313" key="4">
    <source>
        <dbReference type="Proteomes" id="UP001519460"/>
    </source>
</evidence>
<feature type="domain" description="EF-hand" evidence="2">
    <location>
        <begin position="35"/>
        <end position="70"/>
    </location>
</feature>
<gene>
    <name evidence="3" type="ORF">BaRGS_00002630</name>
</gene>
<dbReference type="PROSITE" id="PS00018">
    <property type="entry name" value="EF_HAND_1"/>
    <property type="match status" value="2"/>
</dbReference>
<evidence type="ECO:0000256" key="1">
    <source>
        <dbReference type="ARBA" id="ARBA00022837"/>
    </source>
</evidence>
<protein>
    <recommendedName>
        <fullName evidence="2">EF-hand domain-containing protein</fullName>
    </recommendedName>
</protein>
<evidence type="ECO:0000259" key="2">
    <source>
        <dbReference type="PROSITE" id="PS50222"/>
    </source>
</evidence>